<dbReference type="Pfam" id="PF00149">
    <property type="entry name" value="Metallophos"/>
    <property type="match status" value="1"/>
</dbReference>
<dbReference type="Proteomes" id="UP000021369">
    <property type="component" value="Unassembled WGS sequence"/>
</dbReference>
<feature type="domain" description="Nuclease SbcCD subunit D C-terminal" evidence="9">
    <location>
        <begin position="262"/>
        <end position="352"/>
    </location>
</feature>
<feature type="domain" description="Calcineurin-like phosphoesterase" evidence="8">
    <location>
        <begin position="1"/>
        <end position="214"/>
    </location>
</feature>
<dbReference type="InterPro" id="IPR004843">
    <property type="entry name" value="Calcineurin-like_PHP"/>
</dbReference>
<dbReference type="PATRIC" id="fig|1341156.4.peg.771"/>
<sequence length="377" mass="42524">MRFAHVSDLHLGKRLGSYTLIEDQRYILSQIADIASAEKCDGILIAGDIYDKSAPSAEAVKLFGEFLTKLRRNKLSVYIISGNHDSPERIDYGREILADADIHICACYEGSGAVHTVSDEYGELDICSVPFIKPSFVRGYCPDKEIKTYTDMMSAVIEQSGIDRNRRCIMMCHQFITGAITCDSEYISVGTLDNIGSEVFEGFDYVALGHIHSPQNIGKNIRYCGTPLKYSASEISHKKSVTIVDIREKGDTVINTIPLVPMRDVMELRGEYNELMERSYYEKLDTDGFYFITLTDDTDIPNVMQKLRTVYHNIVQLSFDNKRTQTISEVTGAVHTDSKTPFELVSELFKEQNGDDMTDEQTEYIKGLIDSIWGNNL</sequence>
<dbReference type="InterPro" id="IPR026843">
    <property type="entry name" value="SbcD_C"/>
</dbReference>
<dbReference type="Pfam" id="PF12320">
    <property type="entry name" value="SbcD_C"/>
    <property type="match status" value="1"/>
</dbReference>
<evidence type="ECO:0000256" key="3">
    <source>
        <dbReference type="ARBA" id="ARBA00013365"/>
    </source>
</evidence>
<dbReference type="SUPFAM" id="SSF56300">
    <property type="entry name" value="Metallo-dependent phosphatases"/>
    <property type="match status" value="1"/>
</dbReference>
<dbReference type="GO" id="GO:0008408">
    <property type="term" value="F:3'-5' exonuclease activity"/>
    <property type="evidence" value="ECO:0007669"/>
    <property type="project" value="InterPro"/>
</dbReference>
<evidence type="ECO:0000256" key="5">
    <source>
        <dbReference type="ARBA" id="ARBA00022801"/>
    </source>
</evidence>
<dbReference type="NCBIfam" id="TIGR00619">
    <property type="entry name" value="sbcd"/>
    <property type="match status" value="1"/>
</dbReference>
<dbReference type="Gene3D" id="3.60.21.10">
    <property type="match status" value="1"/>
</dbReference>
<dbReference type="OrthoDB" id="9773856at2"/>
<comment type="similarity">
    <text evidence="1 7">Belongs to the SbcD family.</text>
</comment>
<dbReference type="RefSeq" id="WP_037284400.1">
    <property type="nucleotide sequence ID" value="NZ_JEOB01000001.1"/>
</dbReference>
<evidence type="ECO:0000256" key="6">
    <source>
        <dbReference type="ARBA" id="ARBA00022839"/>
    </source>
</evidence>
<keyword evidence="4 7" id="KW-0540">Nuclease</keyword>
<dbReference type="EMBL" id="JEOB01000001">
    <property type="protein sequence ID" value="EXM40511.1"/>
    <property type="molecule type" value="Genomic_DNA"/>
</dbReference>
<protein>
    <recommendedName>
        <fullName evidence="3 7">Nuclease SbcCD subunit D</fullName>
    </recommendedName>
</protein>
<dbReference type="InterPro" id="IPR041796">
    <property type="entry name" value="Mre11_N"/>
</dbReference>
<evidence type="ECO:0000256" key="2">
    <source>
        <dbReference type="ARBA" id="ARBA00011322"/>
    </source>
</evidence>
<evidence type="ECO:0000256" key="7">
    <source>
        <dbReference type="RuleBase" id="RU363069"/>
    </source>
</evidence>
<dbReference type="GO" id="GO:0006260">
    <property type="term" value="P:DNA replication"/>
    <property type="evidence" value="ECO:0007669"/>
    <property type="project" value="UniProtKB-KW"/>
</dbReference>
<comment type="subunit">
    <text evidence="2 7">Heterodimer of SbcC and SbcD.</text>
</comment>
<dbReference type="GO" id="GO:0004519">
    <property type="term" value="F:endonuclease activity"/>
    <property type="evidence" value="ECO:0007669"/>
    <property type="project" value="UniProtKB-KW"/>
</dbReference>
<keyword evidence="6 7" id="KW-0269">Exonuclease</keyword>
<comment type="function">
    <text evidence="7">SbcCD cleaves DNA hairpin structures. These structures can inhibit DNA replication and are intermediates in certain DNA recombination reactions. The complex acts as a 3'-&gt;5' double strand exonuclease that can open hairpins. It also has a 5' single-strand endonuclease activity.</text>
</comment>
<name>A0A011VYX9_RUMAL</name>
<comment type="caution">
    <text evidence="10">The sequence shown here is derived from an EMBL/GenBank/DDBJ whole genome shotgun (WGS) entry which is preliminary data.</text>
</comment>
<dbReference type="PANTHER" id="PTHR30337:SF0">
    <property type="entry name" value="NUCLEASE SBCCD SUBUNIT D"/>
    <property type="match status" value="1"/>
</dbReference>
<evidence type="ECO:0000259" key="8">
    <source>
        <dbReference type="Pfam" id="PF00149"/>
    </source>
</evidence>
<organism evidence="10 11">
    <name type="scientific">Ruminococcus albus SY3</name>
    <dbReference type="NCBI Taxonomy" id="1341156"/>
    <lineage>
        <taxon>Bacteria</taxon>
        <taxon>Bacillati</taxon>
        <taxon>Bacillota</taxon>
        <taxon>Clostridia</taxon>
        <taxon>Eubacteriales</taxon>
        <taxon>Oscillospiraceae</taxon>
        <taxon>Ruminococcus</taxon>
    </lineage>
</organism>
<dbReference type="GO" id="GO:0006310">
    <property type="term" value="P:DNA recombination"/>
    <property type="evidence" value="ECO:0007669"/>
    <property type="project" value="UniProtKB-KW"/>
</dbReference>
<keyword evidence="7" id="KW-0255">Endonuclease</keyword>
<gene>
    <name evidence="7" type="primary">sbcD</name>
    <name evidence="10" type="ORF">RASY3_01210</name>
</gene>
<dbReference type="PANTHER" id="PTHR30337">
    <property type="entry name" value="COMPONENT OF ATP-DEPENDENT DSDNA EXONUCLEASE"/>
    <property type="match status" value="1"/>
</dbReference>
<evidence type="ECO:0000259" key="9">
    <source>
        <dbReference type="Pfam" id="PF12320"/>
    </source>
</evidence>
<keyword evidence="7" id="KW-0233">DNA recombination</keyword>
<evidence type="ECO:0000256" key="4">
    <source>
        <dbReference type="ARBA" id="ARBA00022722"/>
    </source>
</evidence>
<evidence type="ECO:0000256" key="1">
    <source>
        <dbReference type="ARBA" id="ARBA00010555"/>
    </source>
</evidence>
<keyword evidence="5 7" id="KW-0378">Hydrolase</keyword>
<keyword evidence="7" id="KW-0235">DNA replication</keyword>
<dbReference type="InterPro" id="IPR004593">
    <property type="entry name" value="SbcD"/>
</dbReference>
<reference evidence="10 11" key="1">
    <citation type="submission" date="2013-06" db="EMBL/GenBank/DDBJ databases">
        <title>Rumen cellulosomics: divergent fiber-degrading strategies revealed by comparative genome-wide analysis of six Ruminococcal strains.</title>
        <authorList>
            <person name="Dassa B."/>
            <person name="Borovok I."/>
            <person name="Lamed R."/>
            <person name="Flint H."/>
            <person name="Yeoman C.J."/>
            <person name="White B."/>
            <person name="Bayer E.A."/>
        </authorList>
    </citation>
    <scope>NUCLEOTIDE SEQUENCE [LARGE SCALE GENOMIC DNA]</scope>
    <source>
        <strain evidence="10 11">SY3</strain>
    </source>
</reference>
<proteinExistence type="inferred from homology"/>
<evidence type="ECO:0000313" key="11">
    <source>
        <dbReference type="Proteomes" id="UP000021369"/>
    </source>
</evidence>
<dbReference type="InterPro" id="IPR029052">
    <property type="entry name" value="Metallo-depent_PP-like"/>
</dbReference>
<keyword evidence="11" id="KW-1185">Reference proteome</keyword>
<dbReference type="CDD" id="cd00840">
    <property type="entry name" value="MPP_Mre11_N"/>
    <property type="match status" value="1"/>
</dbReference>
<evidence type="ECO:0000313" key="10">
    <source>
        <dbReference type="EMBL" id="EXM40511.1"/>
    </source>
</evidence>
<dbReference type="InterPro" id="IPR050535">
    <property type="entry name" value="DNA_Repair-Maintenance_Comp"/>
</dbReference>
<dbReference type="AlphaFoldDB" id="A0A011VYX9"/>
<accession>A0A011VYX9</accession>